<dbReference type="InterPro" id="IPR009057">
    <property type="entry name" value="Homeodomain-like_sf"/>
</dbReference>
<feature type="domain" description="HTH araC/xylS-type" evidence="3">
    <location>
        <begin position="210"/>
        <end position="308"/>
    </location>
</feature>
<dbReference type="SUPFAM" id="SSF46689">
    <property type="entry name" value="Homeodomain-like"/>
    <property type="match status" value="1"/>
</dbReference>
<dbReference type="STRING" id="137733.SAMN05421767_10762"/>
<dbReference type="PROSITE" id="PS01124">
    <property type="entry name" value="HTH_ARAC_FAMILY_2"/>
    <property type="match status" value="1"/>
</dbReference>
<dbReference type="GO" id="GO:0003700">
    <property type="term" value="F:DNA-binding transcription factor activity"/>
    <property type="evidence" value="ECO:0007669"/>
    <property type="project" value="InterPro"/>
</dbReference>
<dbReference type="PANTHER" id="PTHR47893">
    <property type="entry name" value="REGULATORY PROTEIN PCHR"/>
    <property type="match status" value="1"/>
</dbReference>
<dbReference type="AlphaFoldDB" id="A0A1H9J2T1"/>
<dbReference type="RefSeq" id="WP_089746182.1">
    <property type="nucleotide sequence ID" value="NZ_FOGF01000007.1"/>
</dbReference>
<dbReference type="InterPro" id="IPR053142">
    <property type="entry name" value="PchR_regulatory_protein"/>
</dbReference>
<sequence length="338" mass="38907">MQNDSLTNRKNCFICADCQKFSPIGQTFRADTMDYSGLYWSYQGAGFAIDIHDLFIKEDYLLKELPICQPDAALIVSFIITANAEFFDPYQELHSNSALFIDPKKTKERLLLHAHMPFRSVTISFSRELLNQQLQTYSSHTNQSFIIQTKSAIIKPLEKVAKDIYLCHYEGDSAQLFFEAKAKEALSIMIHHLNQPQATCISKNDQQAIANVARYIDHHYAYDIPQELLEQISLMSGTKLKQCFKKFYQMSITEYTQRKRIAVAEDLLLTTTLDIKDIAKSVGYQSASRFSVLYKRYKNITPLEIKTIRTITAPSICDLCRHNHHAISNQKQIKHKKS</sequence>
<dbReference type="InterPro" id="IPR018060">
    <property type="entry name" value="HTH_AraC"/>
</dbReference>
<evidence type="ECO:0000256" key="2">
    <source>
        <dbReference type="ARBA" id="ARBA00023163"/>
    </source>
</evidence>
<dbReference type="Pfam" id="PF12833">
    <property type="entry name" value="HTH_18"/>
    <property type="match status" value="1"/>
</dbReference>
<evidence type="ECO:0000256" key="1">
    <source>
        <dbReference type="ARBA" id="ARBA00023015"/>
    </source>
</evidence>
<keyword evidence="2" id="KW-0804">Transcription</keyword>
<dbReference type="SMART" id="SM00342">
    <property type="entry name" value="HTH_ARAC"/>
    <property type="match status" value="1"/>
</dbReference>
<reference evidence="4 5" key="1">
    <citation type="submission" date="2016-10" db="EMBL/GenBank/DDBJ databases">
        <authorList>
            <person name="de Groot N.N."/>
        </authorList>
    </citation>
    <scope>NUCLEOTIDE SEQUENCE [LARGE SCALE GENOMIC DNA]</scope>
    <source>
        <strain evidence="4 5">DSM 15827</strain>
    </source>
</reference>
<accession>A0A1H9J2T1</accession>
<evidence type="ECO:0000313" key="5">
    <source>
        <dbReference type="Proteomes" id="UP000198556"/>
    </source>
</evidence>
<name>A0A1H9J2T1_9LACT</name>
<dbReference type="Gene3D" id="1.10.10.60">
    <property type="entry name" value="Homeodomain-like"/>
    <property type="match status" value="2"/>
</dbReference>
<dbReference type="PANTHER" id="PTHR47893:SF1">
    <property type="entry name" value="REGULATORY PROTEIN PCHR"/>
    <property type="match status" value="1"/>
</dbReference>
<evidence type="ECO:0000259" key="3">
    <source>
        <dbReference type="PROSITE" id="PS01124"/>
    </source>
</evidence>
<dbReference type="EMBL" id="FOGF01000007">
    <property type="protein sequence ID" value="SEQ81088.1"/>
    <property type="molecule type" value="Genomic_DNA"/>
</dbReference>
<protein>
    <submittedName>
        <fullName evidence="4">Transcriptional regulator, AraC family</fullName>
    </submittedName>
</protein>
<keyword evidence="5" id="KW-1185">Reference proteome</keyword>
<evidence type="ECO:0000313" key="4">
    <source>
        <dbReference type="EMBL" id="SEQ81088.1"/>
    </source>
</evidence>
<dbReference type="Proteomes" id="UP000198556">
    <property type="component" value="Unassembled WGS sequence"/>
</dbReference>
<dbReference type="GO" id="GO:0043565">
    <property type="term" value="F:sequence-specific DNA binding"/>
    <property type="evidence" value="ECO:0007669"/>
    <property type="project" value="InterPro"/>
</dbReference>
<proteinExistence type="predicted"/>
<gene>
    <name evidence="4" type="ORF">SAMN05421767_10762</name>
</gene>
<organism evidence="4 5">
    <name type="scientific">Granulicatella balaenopterae</name>
    <dbReference type="NCBI Taxonomy" id="137733"/>
    <lineage>
        <taxon>Bacteria</taxon>
        <taxon>Bacillati</taxon>
        <taxon>Bacillota</taxon>
        <taxon>Bacilli</taxon>
        <taxon>Lactobacillales</taxon>
        <taxon>Carnobacteriaceae</taxon>
        <taxon>Granulicatella</taxon>
    </lineage>
</organism>
<keyword evidence="1" id="KW-0805">Transcription regulation</keyword>
<dbReference type="OrthoDB" id="8737373at2"/>